<dbReference type="AlphaFoldDB" id="A0A9Q3DAG0"/>
<comment type="caution">
    <text evidence="2">The sequence shown here is derived from an EMBL/GenBank/DDBJ whole genome shotgun (WGS) entry which is preliminary data.</text>
</comment>
<evidence type="ECO:0000313" key="3">
    <source>
        <dbReference type="Proteomes" id="UP000765509"/>
    </source>
</evidence>
<dbReference type="Proteomes" id="UP000765509">
    <property type="component" value="Unassembled WGS sequence"/>
</dbReference>
<feature type="domain" description="Integrase zinc-binding" evidence="1">
    <location>
        <begin position="52"/>
        <end position="105"/>
    </location>
</feature>
<sequence length="131" mass="15392">MMKDCKDPSLSSKLEEIWKRKYDEGKFHLLDGIIYHRTKHACAMALTEINTIKPILHEYHDSVVSGHLSEDRTLERVATCSWWPNCRNDVAEYCQTCERFQKQNRATGEKLGMMIQIQEQNPNGKYFRRIG</sequence>
<name>A0A9Q3DAG0_9BASI</name>
<dbReference type="EMBL" id="AVOT02015686">
    <property type="protein sequence ID" value="MBW0500191.1"/>
    <property type="molecule type" value="Genomic_DNA"/>
</dbReference>
<gene>
    <name evidence="2" type="ORF">O181_039906</name>
</gene>
<proteinExistence type="predicted"/>
<dbReference type="OrthoDB" id="2513165at2759"/>
<organism evidence="2 3">
    <name type="scientific">Austropuccinia psidii MF-1</name>
    <dbReference type="NCBI Taxonomy" id="1389203"/>
    <lineage>
        <taxon>Eukaryota</taxon>
        <taxon>Fungi</taxon>
        <taxon>Dikarya</taxon>
        <taxon>Basidiomycota</taxon>
        <taxon>Pucciniomycotina</taxon>
        <taxon>Pucciniomycetes</taxon>
        <taxon>Pucciniales</taxon>
        <taxon>Sphaerophragmiaceae</taxon>
        <taxon>Austropuccinia</taxon>
    </lineage>
</organism>
<keyword evidence="3" id="KW-1185">Reference proteome</keyword>
<evidence type="ECO:0000259" key="1">
    <source>
        <dbReference type="Pfam" id="PF17921"/>
    </source>
</evidence>
<dbReference type="Pfam" id="PF17921">
    <property type="entry name" value="Integrase_H2C2"/>
    <property type="match status" value="1"/>
</dbReference>
<accession>A0A9Q3DAG0</accession>
<reference evidence="2" key="1">
    <citation type="submission" date="2021-03" db="EMBL/GenBank/DDBJ databases">
        <title>Draft genome sequence of rust myrtle Austropuccinia psidii MF-1, a brazilian biotype.</title>
        <authorList>
            <person name="Quecine M.C."/>
            <person name="Pachon D.M.R."/>
            <person name="Bonatelli M.L."/>
            <person name="Correr F.H."/>
            <person name="Franceschini L.M."/>
            <person name="Leite T.F."/>
            <person name="Margarido G.R.A."/>
            <person name="Almeida C.A."/>
            <person name="Ferrarezi J.A."/>
            <person name="Labate C.A."/>
        </authorList>
    </citation>
    <scope>NUCLEOTIDE SEQUENCE</scope>
    <source>
        <strain evidence="2">MF-1</strain>
    </source>
</reference>
<dbReference type="InterPro" id="IPR041588">
    <property type="entry name" value="Integrase_H2C2"/>
</dbReference>
<evidence type="ECO:0000313" key="2">
    <source>
        <dbReference type="EMBL" id="MBW0500191.1"/>
    </source>
</evidence>
<dbReference type="Gene3D" id="1.10.340.70">
    <property type="match status" value="1"/>
</dbReference>
<protein>
    <recommendedName>
        <fullName evidence="1">Integrase zinc-binding domain-containing protein</fullName>
    </recommendedName>
</protein>